<reference evidence="2" key="1">
    <citation type="journal article" date="2020" name="Nature">
        <title>Giant virus diversity and host interactions through global metagenomics.</title>
        <authorList>
            <person name="Schulz F."/>
            <person name="Roux S."/>
            <person name="Paez-Espino D."/>
            <person name="Jungbluth S."/>
            <person name="Walsh D.A."/>
            <person name="Denef V.J."/>
            <person name="McMahon K.D."/>
            <person name="Konstantinidis K.T."/>
            <person name="Eloe-Fadrosh E.A."/>
            <person name="Kyrpides N.C."/>
            <person name="Woyke T."/>
        </authorList>
    </citation>
    <scope>NUCLEOTIDE SEQUENCE</scope>
    <source>
        <strain evidence="2">GVMAG-M-3300023174-130</strain>
    </source>
</reference>
<evidence type="ECO:0000256" key="1">
    <source>
        <dbReference type="SAM" id="Coils"/>
    </source>
</evidence>
<sequence length="92" mass="11272">MEEIDIMKKENQELKHKVIDLEERLKKYTNGENHKRYYQKNKEKVKELGTNYIQKIKEENPEKLKEYRRTAYLNRKNKLKNIENNIQTSSNS</sequence>
<name>A0A6C0DBV0_9ZZZZ</name>
<feature type="coiled-coil region" evidence="1">
    <location>
        <begin position="4"/>
        <end position="31"/>
    </location>
</feature>
<dbReference type="EMBL" id="MN739560">
    <property type="protein sequence ID" value="QHT13085.1"/>
    <property type="molecule type" value="Genomic_DNA"/>
</dbReference>
<dbReference type="AlphaFoldDB" id="A0A6C0DBV0"/>
<proteinExistence type="predicted"/>
<protein>
    <submittedName>
        <fullName evidence="2">Uncharacterized protein</fullName>
    </submittedName>
</protein>
<evidence type="ECO:0000313" key="2">
    <source>
        <dbReference type="EMBL" id="QHT13085.1"/>
    </source>
</evidence>
<organism evidence="2">
    <name type="scientific">viral metagenome</name>
    <dbReference type="NCBI Taxonomy" id="1070528"/>
    <lineage>
        <taxon>unclassified sequences</taxon>
        <taxon>metagenomes</taxon>
        <taxon>organismal metagenomes</taxon>
    </lineage>
</organism>
<keyword evidence="1" id="KW-0175">Coiled coil</keyword>
<accession>A0A6C0DBV0</accession>